<accession>A0ABS7QUZ2</accession>
<protein>
    <submittedName>
        <fullName evidence="1">Uncharacterized protein</fullName>
    </submittedName>
</protein>
<gene>
    <name evidence="1" type="ORF">K7472_16895</name>
</gene>
<evidence type="ECO:0000313" key="1">
    <source>
        <dbReference type="EMBL" id="MBY8886531.1"/>
    </source>
</evidence>
<dbReference type="RefSeq" id="WP_222978796.1">
    <property type="nucleotide sequence ID" value="NZ_JAINVZ010000010.1"/>
</dbReference>
<comment type="caution">
    <text evidence="1">The sequence shown here is derived from an EMBL/GenBank/DDBJ whole genome shotgun (WGS) entry which is preliminary data.</text>
</comment>
<name>A0ABS7QUZ2_9ACTN</name>
<dbReference type="EMBL" id="JAINVZ010000010">
    <property type="protein sequence ID" value="MBY8886531.1"/>
    <property type="molecule type" value="Genomic_DNA"/>
</dbReference>
<sequence>MPVPADLLLSAFSECDCGFEEPLTSEPAMAEDVPLTSEPPLAVEPALTSEPTAVVGVGAEG</sequence>
<proteinExistence type="predicted"/>
<keyword evidence="2" id="KW-1185">Reference proteome</keyword>
<dbReference type="Proteomes" id="UP001198565">
    <property type="component" value="Unassembled WGS sequence"/>
</dbReference>
<reference evidence="1 2" key="1">
    <citation type="submission" date="2021-08" db="EMBL/GenBank/DDBJ databases">
        <title>Streptomyces sp. PTM05 isolated from lichen.</title>
        <authorList>
            <person name="Somphong A."/>
            <person name="Phongsopitanun W."/>
            <person name="Tanasupawat S."/>
        </authorList>
    </citation>
    <scope>NUCLEOTIDE SEQUENCE [LARGE SCALE GENOMIC DNA]</scope>
    <source>
        <strain evidence="1 2">Ptm05</strain>
    </source>
</reference>
<organism evidence="1 2">
    <name type="scientific">Streptantibioticus parmotrematis</name>
    <dbReference type="NCBI Taxonomy" id="2873249"/>
    <lineage>
        <taxon>Bacteria</taxon>
        <taxon>Bacillati</taxon>
        <taxon>Actinomycetota</taxon>
        <taxon>Actinomycetes</taxon>
        <taxon>Kitasatosporales</taxon>
        <taxon>Streptomycetaceae</taxon>
        <taxon>Streptantibioticus</taxon>
    </lineage>
</organism>
<evidence type="ECO:0000313" key="2">
    <source>
        <dbReference type="Proteomes" id="UP001198565"/>
    </source>
</evidence>